<evidence type="ECO:0000313" key="2">
    <source>
        <dbReference type="EMBL" id="GLC54152.1"/>
    </source>
</evidence>
<organism evidence="2 3">
    <name type="scientific">Pleodorina starrii</name>
    <dbReference type="NCBI Taxonomy" id="330485"/>
    <lineage>
        <taxon>Eukaryota</taxon>
        <taxon>Viridiplantae</taxon>
        <taxon>Chlorophyta</taxon>
        <taxon>core chlorophytes</taxon>
        <taxon>Chlorophyceae</taxon>
        <taxon>CS clade</taxon>
        <taxon>Chlamydomonadales</taxon>
        <taxon>Volvocaceae</taxon>
        <taxon>Pleodorina</taxon>
    </lineage>
</organism>
<dbReference type="EMBL" id="BRXU01000009">
    <property type="protein sequence ID" value="GLC54152.1"/>
    <property type="molecule type" value="Genomic_DNA"/>
</dbReference>
<dbReference type="Proteomes" id="UP001165080">
    <property type="component" value="Unassembled WGS sequence"/>
</dbReference>
<accession>A0A9W6BL19</accession>
<gene>
    <name evidence="2" type="primary">PLESTBF000413</name>
    <name evidence="2" type="ORF">PLESTB_000829400</name>
</gene>
<feature type="compositionally biased region" description="Low complexity" evidence="1">
    <location>
        <begin position="256"/>
        <end position="270"/>
    </location>
</feature>
<comment type="caution">
    <text evidence="2">The sequence shown here is derived from an EMBL/GenBank/DDBJ whole genome shotgun (WGS) entry which is preliminary data.</text>
</comment>
<sequence length="328" mass="34229">MATANNSDVVAAPTAPPAMRIVHGNHHFAQLCDTTPSLPRRPAPLPPPVQVQVASRCRRGGGANRPSPPPPSSSTAAAAAAAVVKGRITRGAVGVFHPRLYLEGGDCIECGSKMMSRGRFEKLGGTATAKWHVSIKVVPSGMTLGRWLQEHGLPVLQGRPRKRKAARKEEEEREQQHKEEEEEEDGENKPEVAGAAAAVQRLEQTHPLPPLPALPPPLPPPPPPPLCEPFVAPSRSAPDGPNPSNVAAGAMTHTSPAEPAAEPVAADTAAGRSTSDGIVSFEPYPPYPPGREPGSGGAVEALVDGPLLELLESSGILEDICGANNESC</sequence>
<evidence type="ECO:0000256" key="1">
    <source>
        <dbReference type="SAM" id="MobiDB-lite"/>
    </source>
</evidence>
<feature type="region of interest" description="Disordered" evidence="1">
    <location>
        <begin position="206"/>
        <end position="299"/>
    </location>
</feature>
<feature type="region of interest" description="Disordered" evidence="1">
    <location>
        <begin position="158"/>
        <end position="194"/>
    </location>
</feature>
<evidence type="ECO:0008006" key="4">
    <source>
        <dbReference type="Google" id="ProtNLM"/>
    </source>
</evidence>
<dbReference type="AlphaFoldDB" id="A0A9W6BL19"/>
<feature type="compositionally biased region" description="Pro residues" evidence="1">
    <location>
        <begin position="207"/>
        <end position="227"/>
    </location>
</feature>
<proteinExistence type="predicted"/>
<keyword evidence="3" id="KW-1185">Reference proteome</keyword>
<feature type="compositionally biased region" description="Basic and acidic residues" evidence="1">
    <location>
        <begin position="167"/>
        <end position="179"/>
    </location>
</feature>
<protein>
    <recommendedName>
        <fullName evidence="4">SAND domain-containing protein</fullName>
    </recommendedName>
</protein>
<reference evidence="2 3" key="1">
    <citation type="journal article" date="2023" name="Commun. Biol.">
        <title>Reorganization of the ancestral sex-determining regions during the evolution of trioecy in Pleodorina starrii.</title>
        <authorList>
            <person name="Takahashi K."/>
            <person name="Suzuki S."/>
            <person name="Kawai-Toyooka H."/>
            <person name="Yamamoto K."/>
            <person name="Hamaji T."/>
            <person name="Ootsuki R."/>
            <person name="Yamaguchi H."/>
            <person name="Kawachi M."/>
            <person name="Higashiyama T."/>
            <person name="Nozaki H."/>
        </authorList>
    </citation>
    <scope>NUCLEOTIDE SEQUENCE [LARGE SCALE GENOMIC DNA]</scope>
    <source>
        <strain evidence="2 3">NIES-4479</strain>
    </source>
</reference>
<name>A0A9W6BL19_9CHLO</name>
<evidence type="ECO:0000313" key="3">
    <source>
        <dbReference type="Proteomes" id="UP001165080"/>
    </source>
</evidence>